<dbReference type="RefSeq" id="WP_244612504.1">
    <property type="nucleotide sequence ID" value="NZ_CABFPH010000001.1"/>
</dbReference>
<reference evidence="1 2" key="1">
    <citation type="submission" date="2019-06" db="EMBL/GenBank/DDBJ databases">
        <authorList>
            <person name="Rodrigo-Torres L."/>
            <person name="Arahal R. D."/>
            <person name="Lucena T."/>
        </authorList>
    </citation>
    <scope>NUCLEOTIDE SEQUENCE [LARGE SCALE GENOMIC DNA]</scope>
    <source>
        <strain evidence="1 2">SB0023/3</strain>
    </source>
</reference>
<dbReference type="EMBL" id="CABFPH010000001">
    <property type="protein sequence ID" value="VUD69569.1"/>
    <property type="molecule type" value="Genomic_DNA"/>
</dbReference>
<accession>A0A509E7P7</accession>
<name>A0A509E7P7_9HYPH</name>
<evidence type="ECO:0000313" key="2">
    <source>
        <dbReference type="Proteomes" id="UP000410984"/>
    </source>
</evidence>
<evidence type="ECO:0000313" key="1">
    <source>
        <dbReference type="EMBL" id="VUD69569.1"/>
    </source>
</evidence>
<sequence length="104" mass="11421">MDGSERVLHPEQTRDLTARLAQHLRSPDPRIANLHLGRAGALCGTVEIRNRMGDFTGPRPFVADLSDGFVGRLPEGPERRNPASVADYRAMERATALFAANCTH</sequence>
<dbReference type="AlphaFoldDB" id="A0A509E7P7"/>
<organism evidence="1 2">
    <name type="scientific">Methylobacterium symbioticum</name>
    <dbReference type="NCBI Taxonomy" id="2584084"/>
    <lineage>
        <taxon>Bacteria</taxon>
        <taxon>Pseudomonadati</taxon>
        <taxon>Pseudomonadota</taxon>
        <taxon>Alphaproteobacteria</taxon>
        <taxon>Hyphomicrobiales</taxon>
        <taxon>Methylobacteriaceae</taxon>
        <taxon>Methylobacterium</taxon>
    </lineage>
</organism>
<keyword evidence="2" id="KW-1185">Reference proteome</keyword>
<proteinExistence type="predicted"/>
<gene>
    <name evidence="1" type="ORF">MET9862_00120</name>
</gene>
<dbReference type="Proteomes" id="UP000410984">
    <property type="component" value="Unassembled WGS sequence"/>
</dbReference>
<protein>
    <submittedName>
        <fullName evidence="1">Uncharacterized protein</fullName>
    </submittedName>
</protein>